<evidence type="ECO:0000256" key="3">
    <source>
        <dbReference type="SAM" id="Phobius"/>
    </source>
</evidence>
<evidence type="ECO:0000256" key="2">
    <source>
        <dbReference type="ARBA" id="ARBA00034247"/>
    </source>
</evidence>
<dbReference type="EC" id="2.7.7.65" evidence="1"/>
<comment type="caution">
    <text evidence="5">The sequence shown here is derived from an EMBL/GenBank/DDBJ whole genome shotgun (WGS) entry which is preliminary data.</text>
</comment>
<name>A0ABP3VDD0_9BURK</name>
<dbReference type="NCBIfam" id="TIGR00254">
    <property type="entry name" value="GGDEF"/>
    <property type="match status" value="1"/>
</dbReference>
<dbReference type="Proteomes" id="UP001500279">
    <property type="component" value="Unassembled WGS sequence"/>
</dbReference>
<evidence type="ECO:0000313" key="6">
    <source>
        <dbReference type="Proteomes" id="UP001500279"/>
    </source>
</evidence>
<dbReference type="Gene3D" id="3.30.70.270">
    <property type="match status" value="1"/>
</dbReference>
<feature type="transmembrane region" description="Helical" evidence="3">
    <location>
        <begin position="35"/>
        <end position="56"/>
    </location>
</feature>
<dbReference type="SMART" id="SM00267">
    <property type="entry name" value="GGDEF"/>
    <property type="match status" value="1"/>
</dbReference>
<protein>
    <recommendedName>
        <fullName evidence="1">diguanylate cyclase</fullName>
        <ecNumber evidence="1">2.7.7.65</ecNumber>
    </recommendedName>
</protein>
<feature type="transmembrane region" description="Helical" evidence="3">
    <location>
        <begin position="151"/>
        <end position="172"/>
    </location>
</feature>
<keyword evidence="6" id="KW-1185">Reference proteome</keyword>
<keyword evidence="3" id="KW-0472">Membrane</keyword>
<dbReference type="InterPro" id="IPR050469">
    <property type="entry name" value="Diguanylate_Cyclase"/>
</dbReference>
<sequence>MTATIALLLLQASMHLFYAASWAMAGTLLGLQRSAALHWAGYCLLLSLGSFVFLAMPAGLPPTLGVPMANMSLLAAALLARRGVARFAQYPPRDGEGLLILSTGALALVVTGLDAPNAAMRMVMQSTLVSMVLLRMGGEMLGAIQREFGRVGAWLLAGPVVVLGIGLGARAVAVALRASHPEQSVMTADNPINVAVLLLLAAFSTLFQLSLVYLVVLRLVRKLHELSHHDALTALLNRRAWHHALLQERQRLRRTPRDTALLVVDIDHFKHLNDRHGHAVGDRALAAIARTLQATARATDAVARLGGEEFGLLLGDTDLEGARLAAERLREAVAQMQLVHDDLPLTLTVSIGAAVLPAAACRLYKLEQLQLKADAALYQAKAGGRNRVVLGVLDSGGLTLVAASA</sequence>
<dbReference type="PANTHER" id="PTHR45138">
    <property type="entry name" value="REGULATORY COMPONENTS OF SENSORY TRANSDUCTION SYSTEM"/>
    <property type="match status" value="1"/>
</dbReference>
<gene>
    <name evidence="5" type="ORF">GCM10009107_25990</name>
</gene>
<accession>A0ABP3VDD0</accession>
<keyword evidence="3" id="KW-1133">Transmembrane helix</keyword>
<dbReference type="PANTHER" id="PTHR45138:SF9">
    <property type="entry name" value="DIGUANYLATE CYCLASE DGCM-RELATED"/>
    <property type="match status" value="1"/>
</dbReference>
<dbReference type="SUPFAM" id="SSF55073">
    <property type="entry name" value="Nucleotide cyclase"/>
    <property type="match status" value="1"/>
</dbReference>
<dbReference type="PROSITE" id="PS50887">
    <property type="entry name" value="GGDEF"/>
    <property type="match status" value="1"/>
</dbReference>
<proteinExistence type="predicted"/>
<evidence type="ECO:0000256" key="1">
    <source>
        <dbReference type="ARBA" id="ARBA00012528"/>
    </source>
</evidence>
<dbReference type="RefSeq" id="WP_231011538.1">
    <property type="nucleotide sequence ID" value="NZ_BAAAEW010000014.1"/>
</dbReference>
<feature type="transmembrane region" description="Helical" evidence="3">
    <location>
        <begin position="97"/>
        <end position="115"/>
    </location>
</feature>
<dbReference type="EMBL" id="BAAAEW010000014">
    <property type="protein sequence ID" value="GAA0752302.1"/>
    <property type="molecule type" value="Genomic_DNA"/>
</dbReference>
<reference evidence="6" key="1">
    <citation type="journal article" date="2019" name="Int. J. Syst. Evol. Microbiol.">
        <title>The Global Catalogue of Microorganisms (GCM) 10K type strain sequencing project: providing services to taxonomists for standard genome sequencing and annotation.</title>
        <authorList>
            <consortium name="The Broad Institute Genomics Platform"/>
            <consortium name="The Broad Institute Genome Sequencing Center for Infectious Disease"/>
            <person name="Wu L."/>
            <person name="Ma J."/>
        </authorList>
    </citation>
    <scope>NUCLEOTIDE SEQUENCE [LARGE SCALE GENOMIC DNA]</scope>
    <source>
        <strain evidence="6">JCM 15503</strain>
    </source>
</reference>
<evidence type="ECO:0000259" key="4">
    <source>
        <dbReference type="PROSITE" id="PS50887"/>
    </source>
</evidence>
<evidence type="ECO:0000313" key="5">
    <source>
        <dbReference type="EMBL" id="GAA0752302.1"/>
    </source>
</evidence>
<keyword evidence="3" id="KW-0812">Transmembrane</keyword>
<dbReference type="InterPro" id="IPR043128">
    <property type="entry name" value="Rev_trsase/Diguanyl_cyclase"/>
</dbReference>
<feature type="transmembrane region" description="Helical" evidence="3">
    <location>
        <begin position="192"/>
        <end position="216"/>
    </location>
</feature>
<dbReference type="Pfam" id="PF00990">
    <property type="entry name" value="GGDEF"/>
    <property type="match status" value="1"/>
</dbReference>
<dbReference type="InterPro" id="IPR000160">
    <property type="entry name" value="GGDEF_dom"/>
</dbReference>
<organism evidence="5 6">
    <name type="scientific">Ideonella azotifigens</name>
    <dbReference type="NCBI Taxonomy" id="513160"/>
    <lineage>
        <taxon>Bacteria</taxon>
        <taxon>Pseudomonadati</taxon>
        <taxon>Pseudomonadota</taxon>
        <taxon>Betaproteobacteria</taxon>
        <taxon>Burkholderiales</taxon>
        <taxon>Sphaerotilaceae</taxon>
        <taxon>Ideonella</taxon>
    </lineage>
</organism>
<feature type="domain" description="GGDEF" evidence="4">
    <location>
        <begin position="257"/>
        <end position="393"/>
    </location>
</feature>
<dbReference type="CDD" id="cd01949">
    <property type="entry name" value="GGDEF"/>
    <property type="match status" value="1"/>
</dbReference>
<dbReference type="InterPro" id="IPR029787">
    <property type="entry name" value="Nucleotide_cyclase"/>
</dbReference>
<comment type="catalytic activity">
    <reaction evidence="2">
        <text>2 GTP = 3',3'-c-di-GMP + 2 diphosphate</text>
        <dbReference type="Rhea" id="RHEA:24898"/>
        <dbReference type="ChEBI" id="CHEBI:33019"/>
        <dbReference type="ChEBI" id="CHEBI:37565"/>
        <dbReference type="ChEBI" id="CHEBI:58805"/>
        <dbReference type="EC" id="2.7.7.65"/>
    </reaction>
</comment>